<comment type="similarity">
    <text evidence="1 4">Belongs to the transferase hexapeptide repeat family.</text>
</comment>
<dbReference type="InterPro" id="IPR001451">
    <property type="entry name" value="Hexapep"/>
</dbReference>
<evidence type="ECO:0000256" key="1">
    <source>
        <dbReference type="ARBA" id="ARBA00007274"/>
    </source>
</evidence>
<dbReference type="GO" id="GO:0009001">
    <property type="term" value="F:serine O-acetyltransferase activity"/>
    <property type="evidence" value="ECO:0007669"/>
    <property type="project" value="UniProtKB-EC"/>
</dbReference>
<sequence>MLVNRCFTVFKKVLRWFLFGDTIEVLYYRSIKYSNKGAFYKYIAILCSRRINRKYACYLSQKAIVGRNIKFPHPVGIVIGDGVTIAEDAIIYQNVTLGAARVGEGVKGLYPKIGKDVVIFAGAKVIGGITIGDGAVIGANSVVTKDIPANVSAVGIPARIVGDI</sequence>
<dbReference type="InterPro" id="IPR005881">
    <property type="entry name" value="Ser_O-AcTrfase"/>
</dbReference>
<evidence type="ECO:0000256" key="4">
    <source>
        <dbReference type="PIRNR" id="PIRNR000441"/>
    </source>
</evidence>
<protein>
    <recommendedName>
        <fullName evidence="4">Serine acetyltransferase</fullName>
        <ecNumber evidence="4">2.3.1.30</ecNumber>
    </recommendedName>
</protein>
<dbReference type="Pfam" id="PF00132">
    <property type="entry name" value="Hexapep"/>
    <property type="match status" value="1"/>
</dbReference>
<dbReference type="InterPro" id="IPR045304">
    <property type="entry name" value="LbH_SAT"/>
</dbReference>
<comment type="caution">
    <text evidence="5">The sequence shown here is derived from an EMBL/GenBank/DDBJ whole genome shotgun (WGS) entry which is preliminary data.</text>
</comment>
<keyword evidence="6" id="KW-1185">Reference proteome</keyword>
<organism evidence="5 6">
    <name type="scientific">Shewanella insulae</name>
    <dbReference type="NCBI Taxonomy" id="2681496"/>
    <lineage>
        <taxon>Bacteria</taxon>
        <taxon>Pseudomonadati</taxon>
        <taxon>Pseudomonadota</taxon>
        <taxon>Gammaproteobacteria</taxon>
        <taxon>Alteromonadales</taxon>
        <taxon>Shewanellaceae</taxon>
        <taxon>Shewanella</taxon>
    </lineage>
</organism>
<accession>A0A6L7I0C4</accession>
<dbReference type="Gene3D" id="2.160.10.10">
    <property type="entry name" value="Hexapeptide repeat proteins"/>
    <property type="match status" value="1"/>
</dbReference>
<dbReference type="CDD" id="cd03354">
    <property type="entry name" value="LbH_SAT"/>
    <property type="match status" value="1"/>
</dbReference>
<proteinExistence type="inferred from homology"/>
<name>A0A6L7I0C4_9GAMM</name>
<dbReference type="Proteomes" id="UP000474778">
    <property type="component" value="Unassembled WGS sequence"/>
</dbReference>
<dbReference type="GO" id="GO:0005737">
    <property type="term" value="C:cytoplasm"/>
    <property type="evidence" value="ECO:0007669"/>
    <property type="project" value="InterPro"/>
</dbReference>
<dbReference type="AlphaFoldDB" id="A0A6L7I0C4"/>
<dbReference type="SUPFAM" id="SSF51161">
    <property type="entry name" value="Trimeric LpxA-like enzymes"/>
    <property type="match status" value="1"/>
</dbReference>
<evidence type="ECO:0000313" key="6">
    <source>
        <dbReference type="Proteomes" id="UP000474778"/>
    </source>
</evidence>
<dbReference type="PIRSF" id="PIRSF000441">
    <property type="entry name" value="CysE"/>
    <property type="match status" value="1"/>
</dbReference>
<keyword evidence="3 4" id="KW-0012">Acyltransferase</keyword>
<comment type="catalytic activity">
    <reaction evidence="4">
        <text>L-serine + acetyl-CoA = O-acetyl-L-serine + CoA</text>
        <dbReference type="Rhea" id="RHEA:24560"/>
        <dbReference type="ChEBI" id="CHEBI:33384"/>
        <dbReference type="ChEBI" id="CHEBI:57287"/>
        <dbReference type="ChEBI" id="CHEBI:57288"/>
        <dbReference type="ChEBI" id="CHEBI:58340"/>
        <dbReference type="EC" id="2.3.1.30"/>
    </reaction>
</comment>
<dbReference type="GO" id="GO:0006535">
    <property type="term" value="P:cysteine biosynthetic process from serine"/>
    <property type="evidence" value="ECO:0007669"/>
    <property type="project" value="InterPro"/>
</dbReference>
<dbReference type="EMBL" id="WRPA01000010">
    <property type="protein sequence ID" value="MXR69414.1"/>
    <property type="molecule type" value="Genomic_DNA"/>
</dbReference>
<reference evidence="5 6" key="1">
    <citation type="submission" date="2019-12" db="EMBL/GenBank/DDBJ databases">
        <title>Shewanella insulae sp. nov., isolated from a tidal flat.</title>
        <authorList>
            <person name="Yoon J.-H."/>
        </authorList>
    </citation>
    <scope>NUCLEOTIDE SEQUENCE [LARGE SCALE GENOMIC DNA]</scope>
    <source>
        <strain evidence="5 6">JBTF-M18</strain>
    </source>
</reference>
<dbReference type="EC" id="2.3.1.30" evidence="4"/>
<dbReference type="InterPro" id="IPR011004">
    <property type="entry name" value="Trimer_LpxA-like_sf"/>
</dbReference>
<evidence type="ECO:0000256" key="3">
    <source>
        <dbReference type="ARBA" id="ARBA00023315"/>
    </source>
</evidence>
<dbReference type="PANTHER" id="PTHR42811">
    <property type="entry name" value="SERINE ACETYLTRANSFERASE"/>
    <property type="match status" value="1"/>
</dbReference>
<gene>
    <name evidence="5" type="ORF">GNT65_12155</name>
</gene>
<evidence type="ECO:0000313" key="5">
    <source>
        <dbReference type="EMBL" id="MXR69414.1"/>
    </source>
</evidence>
<keyword evidence="2 4" id="KW-0808">Transferase</keyword>
<evidence type="ECO:0000256" key="2">
    <source>
        <dbReference type="ARBA" id="ARBA00022679"/>
    </source>
</evidence>